<dbReference type="Pfam" id="PF00440">
    <property type="entry name" value="TetR_N"/>
    <property type="match status" value="1"/>
</dbReference>
<dbReference type="PANTHER" id="PTHR30055">
    <property type="entry name" value="HTH-TYPE TRANSCRIPTIONAL REGULATOR RUTR"/>
    <property type="match status" value="1"/>
</dbReference>
<dbReference type="PRINTS" id="PR00455">
    <property type="entry name" value="HTHTETR"/>
</dbReference>
<dbReference type="EMBL" id="QYUM01000003">
    <property type="protein sequence ID" value="RJF90239.1"/>
    <property type="molecule type" value="Genomic_DNA"/>
</dbReference>
<dbReference type="PROSITE" id="PS50977">
    <property type="entry name" value="HTH_TETR_2"/>
    <property type="match status" value="1"/>
</dbReference>
<dbReference type="SUPFAM" id="SSF46689">
    <property type="entry name" value="Homeodomain-like"/>
    <property type="match status" value="1"/>
</dbReference>
<accession>A0A418WK84</accession>
<dbReference type="PANTHER" id="PTHR30055:SF234">
    <property type="entry name" value="HTH-TYPE TRANSCRIPTIONAL REGULATOR BETI"/>
    <property type="match status" value="1"/>
</dbReference>
<organism evidence="6 7">
    <name type="scientific">Sphingomonas cavernae</name>
    <dbReference type="NCBI Taxonomy" id="2320861"/>
    <lineage>
        <taxon>Bacteria</taxon>
        <taxon>Pseudomonadati</taxon>
        <taxon>Pseudomonadota</taxon>
        <taxon>Alphaproteobacteria</taxon>
        <taxon>Sphingomonadales</taxon>
        <taxon>Sphingomonadaceae</taxon>
        <taxon>Sphingomonas</taxon>
    </lineage>
</organism>
<dbReference type="GO" id="GO:0000976">
    <property type="term" value="F:transcription cis-regulatory region binding"/>
    <property type="evidence" value="ECO:0007669"/>
    <property type="project" value="TreeGrafter"/>
</dbReference>
<dbReference type="InterPro" id="IPR036271">
    <property type="entry name" value="Tet_transcr_reg_TetR-rel_C_sf"/>
</dbReference>
<dbReference type="OrthoDB" id="9802802at2"/>
<keyword evidence="3" id="KW-0804">Transcription</keyword>
<dbReference type="Gene3D" id="1.10.357.10">
    <property type="entry name" value="Tetracycline Repressor, domain 2"/>
    <property type="match status" value="1"/>
</dbReference>
<keyword evidence="1" id="KW-0805">Transcription regulation</keyword>
<dbReference type="InterPro" id="IPR001647">
    <property type="entry name" value="HTH_TetR"/>
</dbReference>
<proteinExistence type="predicted"/>
<evidence type="ECO:0000256" key="4">
    <source>
        <dbReference type="PROSITE-ProRule" id="PRU00335"/>
    </source>
</evidence>
<dbReference type="SUPFAM" id="SSF48498">
    <property type="entry name" value="Tetracyclin repressor-like, C-terminal domain"/>
    <property type="match status" value="1"/>
</dbReference>
<keyword evidence="2 4" id="KW-0238">DNA-binding</keyword>
<dbReference type="GO" id="GO:0003700">
    <property type="term" value="F:DNA-binding transcription factor activity"/>
    <property type="evidence" value="ECO:0007669"/>
    <property type="project" value="TreeGrafter"/>
</dbReference>
<name>A0A418WK84_9SPHN</name>
<feature type="domain" description="HTH tetR-type" evidence="5">
    <location>
        <begin position="25"/>
        <end position="85"/>
    </location>
</feature>
<sequence>MSTPVMGALGNKGHKMRKVDEANTEAKRTTILRAAIRCFNKFGLQNASIQDICREAGMRSGHLYYYYPSKDAIIEEMCLMGTEELVDRIDHMLDTRDIVSAVVDIHQEAEEGRQKWEITPALRLELAAETTRNERLRDIDEDQTARFAEAARRAVSRAREEGKLNSKLDPAHFVDIVMLLWFGIGWRRIERDFDLERYREAFALLFEPWLLEPKKLAKSKKTTRAKA</sequence>
<keyword evidence="7" id="KW-1185">Reference proteome</keyword>
<evidence type="ECO:0000256" key="3">
    <source>
        <dbReference type="ARBA" id="ARBA00023163"/>
    </source>
</evidence>
<evidence type="ECO:0000256" key="1">
    <source>
        <dbReference type="ARBA" id="ARBA00023015"/>
    </source>
</evidence>
<reference evidence="6 7" key="1">
    <citation type="submission" date="2018-09" db="EMBL/GenBank/DDBJ databases">
        <authorList>
            <person name="Zhu H."/>
        </authorList>
    </citation>
    <scope>NUCLEOTIDE SEQUENCE [LARGE SCALE GENOMIC DNA]</scope>
    <source>
        <strain evidence="6 7">K2R01-6</strain>
    </source>
</reference>
<protein>
    <submittedName>
        <fullName evidence="6">TetR/AcrR family transcriptional regulator</fullName>
    </submittedName>
</protein>
<evidence type="ECO:0000313" key="7">
    <source>
        <dbReference type="Proteomes" id="UP000286100"/>
    </source>
</evidence>
<comment type="caution">
    <text evidence="6">The sequence shown here is derived from an EMBL/GenBank/DDBJ whole genome shotgun (WGS) entry which is preliminary data.</text>
</comment>
<feature type="DNA-binding region" description="H-T-H motif" evidence="4">
    <location>
        <begin position="48"/>
        <end position="67"/>
    </location>
</feature>
<dbReference type="Proteomes" id="UP000286100">
    <property type="component" value="Unassembled WGS sequence"/>
</dbReference>
<evidence type="ECO:0000256" key="2">
    <source>
        <dbReference type="ARBA" id="ARBA00023125"/>
    </source>
</evidence>
<dbReference type="InterPro" id="IPR009057">
    <property type="entry name" value="Homeodomain-like_sf"/>
</dbReference>
<dbReference type="AlphaFoldDB" id="A0A418WK84"/>
<dbReference type="InterPro" id="IPR050109">
    <property type="entry name" value="HTH-type_TetR-like_transc_reg"/>
</dbReference>
<evidence type="ECO:0000259" key="5">
    <source>
        <dbReference type="PROSITE" id="PS50977"/>
    </source>
</evidence>
<evidence type="ECO:0000313" key="6">
    <source>
        <dbReference type="EMBL" id="RJF90239.1"/>
    </source>
</evidence>
<gene>
    <name evidence="6" type="ORF">D3876_08120</name>
</gene>